<dbReference type="GO" id="GO:0009231">
    <property type="term" value="P:riboflavin biosynthetic process"/>
    <property type="evidence" value="ECO:0007669"/>
    <property type="project" value="InterPro"/>
</dbReference>
<evidence type="ECO:0000256" key="7">
    <source>
        <dbReference type="ARBA" id="ARBA00022741"/>
    </source>
</evidence>
<evidence type="ECO:0000256" key="2">
    <source>
        <dbReference type="ARBA" id="ARBA00012393"/>
    </source>
</evidence>
<evidence type="ECO:0000256" key="6">
    <source>
        <dbReference type="ARBA" id="ARBA00022695"/>
    </source>
</evidence>
<comment type="pathway">
    <text evidence="1">Cofactor biosynthesis; FAD biosynthesis; FAD from FMN: step 1/1.</text>
</comment>
<keyword evidence="12" id="KW-1185">Reference proteome</keyword>
<proteinExistence type="predicted"/>
<evidence type="ECO:0000313" key="11">
    <source>
        <dbReference type="EMBL" id="KAK9825526.1"/>
    </source>
</evidence>
<name>A0AAW1QVP9_9CHLO</name>
<dbReference type="Proteomes" id="UP001438707">
    <property type="component" value="Unassembled WGS sequence"/>
</dbReference>
<keyword evidence="4" id="KW-0288">FMN</keyword>
<dbReference type="EMBL" id="JALJOS010000024">
    <property type="protein sequence ID" value="KAK9825526.1"/>
    <property type="molecule type" value="Genomic_DNA"/>
</dbReference>
<sequence>MISSSQRGLGLTQTHLQLSAAKLAKPYKLCVPRRHRRCCCSNGEDGDGEQLVQHCSMKTWNTPLTDPANPDLPPIVALGKFDAMHKGHRALCMQAAQMGGQPWMMSFSGMGEVLGWPARLSLVADSDRPRILAAWTQDCRGHTPRQRYVPFAAVRHLQPEDFVAMLAEDLQVAGVVVGENYRFGYKARGDAKLLQELGQQHGISVAITELLGAGVPGRVGEVSSSRIRRLLGQGRLKRVEELLGRRYRLMARIPPEHMAVTASGQVSVPSSCFSNQPPAAQQYKVDLSIFSTAGGEHAHRGVMMDLMPDNCALLELPHATDLQSSAGLILSVDF</sequence>
<dbReference type="Pfam" id="PF06574">
    <property type="entry name" value="FAD_syn"/>
    <property type="match status" value="1"/>
</dbReference>
<dbReference type="GO" id="GO:0003919">
    <property type="term" value="F:FMN adenylyltransferase activity"/>
    <property type="evidence" value="ECO:0007669"/>
    <property type="project" value="UniProtKB-EC"/>
</dbReference>
<reference evidence="11 12" key="1">
    <citation type="journal article" date="2024" name="Nat. Commun.">
        <title>Phylogenomics reveals the evolutionary origins of lichenization in chlorophyte algae.</title>
        <authorList>
            <person name="Puginier C."/>
            <person name="Libourel C."/>
            <person name="Otte J."/>
            <person name="Skaloud P."/>
            <person name="Haon M."/>
            <person name="Grisel S."/>
            <person name="Petersen M."/>
            <person name="Berrin J.G."/>
            <person name="Delaux P.M."/>
            <person name="Dal Grande F."/>
            <person name="Keller J."/>
        </authorList>
    </citation>
    <scope>NUCLEOTIDE SEQUENCE [LARGE SCALE GENOMIC DNA]</scope>
    <source>
        <strain evidence="11 12">SAG 2145</strain>
    </source>
</reference>
<evidence type="ECO:0000256" key="1">
    <source>
        <dbReference type="ARBA" id="ARBA00004726"/>
    </source>
</evidence>
<comment type="caution">
    <text evidence="11">The sequence shown here is derived from an EMBL/GenBank/DDBJ whole genome shotgun (WGS) entry which is preliminary data.</text>
</comment>
<evidence type="ECO:0000256" key="4">
    <source>
        <dbReference type="ARBA" id="ARBA00022643"/>
    </source>
</evidence>
<evidence type="ECO:0000256" key="8">
    <source>
        <dbReference type="ARBA" id="ARBA00022827"/>
    </source>
</evidence>
<dbReference type="SUPFAM" id="SSF52374">
    <property type="entry name" value="Nucleotidylyl transferase"/>
    <property type="match status" value="1"/>
</dbReference>
<dbReference type="Gene3D" id="3.40.50.620">
    <property type="entry name" value="HUPs"/>
    <property type="match status" value="1"/>
</dbReference>
<keyword evidence="5" id="KW-0808">Transferase</keyword>
<gene>
    <name evidence="11" type="ORF">WJX74_004091</name>
</gene>
<feature type="domain" description="FAD synthetase" evidence="10">
    <location>
        <begin position="75"/>
        <end position="210"/>
    </location>
</feature>
<evidence type="ECO:0000259" key="10">
    <source>
        <dbReference type="Pfam" id="PF06574"/>
    </source>
</evidence>
<dbReference type="GO" id="GO:0005524">
    <property type="term" value="F:ATP binding"/>
    <property type="evidence" value="ECO:0007669"/>
    <property type="project" value="UniProtKB-KW"/>
</dbReference>
<evidence type="ECO:0000256" key="9">
    <source>
        <dbReference type="ARBA" id="ARBA00022840"/>
    </source>
</evidence>
<dbReference type="AlphaFoldDB" id="A0AAW1QVP9"/>
<dbReference type="InterPro" id="IPR015864">
    <property type="entry name" value="FAD_synthase"/>
</dbReference>
<organism evidence="11 12">
    <name type="scientific">Apatococcus lobatus</name>
    <dbReference type="NCBI Taxonomy" id="904363"/>
    <lineage>
        <taxon>Eukaryota</taxon>
        <taxon>Viridiplantae</taxon>
        <taxon>Chlorophyta</taxon>
        <taxon>core chlorophytes</taxon>
        <taxon>Trebouxiophyceae</taxon>
        <taxon>Chlorellales</taxon>
        <taxon>Chlorellaceae</taxon>
        <taxon>Apatococcus</taxon>
    </lineage>
</organism>
<keyword evidence="3" id="KW-0285">Flavoprotein</keyword>
<dbReference type="EC" id="2.7.7.2" evidence="2"/>
<keyword evidence="7" id="KW-0547">Nucleotide-binding</keyword>
<evidence type="ECO:0000256" key="3">
    <source>
        <dbReference type="ARBA" id="ARBA00022630"/>
    </source>
</evidence>
<keyword evidence="6" id="KW-0548">Nucleotidyltransferase</keyword>
<keyword evidence="9" id="KW-0067">ATP-binding</keyword>
<dbReference type="InterPro" id="IPR014729">
    <property type="entry name" value="Rossmann-like_a/b/a_fold"/>
</dbReference>
<keyword evidence="8" id="KW-0274">FAD</keyword>
<evidence type="ECO:0000313" key="12">
    <source>
        <dbReference type="Proteomes" id="UP001438707"/>
    </source>
</evidence>
<protein>
    <recommendedName>
        <fullName evidence="2">FAD synthase</fullName>
        <ecNumber evidence="2">2.7.7.2</ecNumber>
    </recommendedName>
</protein>
<evidence type="ECO:0000256" key="5">
    <source>
        <dbReference type="ARBA" id="ARBA00022679"/>
    </source>
</evidence>
<accession>A0AAW1QVP9</accession>